<evidence type="ECO:0000313" key="6">
    <source>
        <dbReference type="EMBL" id="GGL72477.1"/>
    </source>
</evidence>
<dbReference type="Pfam" id="PF00072">
    <property type="entry name" value="Response_reg"/>
    <property type="match status" value="1"/>
</dbReference>
<evidence type="ECO:0000313" key="7">
    <source>
        <dbReference type="Proteomes" id="UP000639973"/>
    </source>
</evidence>
<dbReference type="InterPro" id="IPR036641">
    <property type="entry name" value="HPT_dom_sf"/>
</dbReference>
<feature type="domain" description="Response regulatory" evidence="4">
    <location>
        <begin position="7"/>
        <end position="124"/>
    </location>
</feature>
<dbReference type="PROSITE" id="PS50110">
    <property type="entry name" value="RESPONSE_REGULATORY"/>
    <property type="match status" value="1"/>
</dbReference>
<dbReference type="PANTHER" id="PTHR44591">
    <property type="entry name" value="STRESS RESPONSE REGULATOR PROTEIN 1"/>
    <property type="match status" value="1"/>
</dbReference>
<evidence type="ECO:0000256" key="2">
    <source>
        <dbReference type="PROSITE-ProRule" id="PRU00110"/>
    </source>
</evidence>
<dbReference type="InterPro" id="IPR050595">
    <property type="entry name" value="Bact_response_regulator"/>
</dbReference>
<dbReference type="RefSeq" id="WP_188969280.1">
    <property type="nucleotide sequence ID" value="NZ_BMOL01000002.1"/>
</dbReference>
<dbReference type="Pfam" id="PF01627">
    <property type="entry name" value="Hpt"/>
    <property type="match status" value="1"/>
</dbReference>
<protein>
    <recommendedName>
        <fullName evidence="8">Response regulator</fullName>
    </recommendedName>
</protein>
<sequence length="239" mass="25728">MTEELHRVLLVEDDLDIQAVALIALEDIGGLQVLACDTGYEALARFPTFRPDLVLLDVMMPGMSGPETLTALRALPGGASVPVVFMTAKVQKGEVQSYLDLGAAGVISKPFEPMTLADDLRGLVQLHPPDREAQHDQGYQEELARLSARFAQDFPALMAGLRATWEAVQRGERNGAELSQQGHRLVGTAGTLGHTRMAQIAAALERDRALTGEEQLDGEARRRVEGLLGQLAAQGRPGS</sequence>
<organism evidence="6 7">
    <name type="scientific">Deinococcus aerolatus</name>
    <dbReference type="NCBI Taxonomy" id="522487"/>
    <lineage>
        <taxon>Bacteria</taxon>
        <taxon>Thermotogati</taxon>
        <taxon>Deinococcota</taxon>
        <taxon>Deinococci</taxon>
        <taxon>Deinococcales</taxon>
        <taxon>Deinococcaceae</taxon>
        <taxon>Deinococcus</taxon>
    </lineage>
</organism>
<evidence type="ECO:0000256" key="3">
    <source>
        <dbReference type="PROSITE-ProRule" id="PRU00169"/>
    </source>
</evidence>
<dbReference type="PANTHER" id="PTHR44591:SF3">
    <property type="entry name" value="RESPONSE REGULATORY DOMAIN-CONTAINING PROTEIN"/>
    <property type="match status" value="1"/>
</dbReference>
<evidence type="ECO:0000256" key="1">
    <source>
        <dbReference type="ARBA" id="ARBA00022553"/>
    </source>
</evidence>
<dbReference type="InterPro" id="IPR008207">
    <property type="entry name" value="Sig_transdc_His_kin_Hpt_dom"/>
</dbReference>
<keyword evidence="7" id="KW-1185">Reference proteome</keyword>
<comment type="caution">
    <text evidence="6">The sequence shown here is derived from an EMBL/GenBank/DDBJ whole genome shotgun (WGS) entry which is preliminary data.</text>
</comment>
<evidence type="ECO:0000259" key="5">
    <source>
        <dbReference type="PROSITE" id="PS50894"/>
    </source>
</evidence>
<feature type="modified residue" description="4-aspartylphosphate" evidence="3">
    <location>
        <position position="57"/>
    </location>
</feature>
<name>A0ABQ2G397_9DEIO</name>
<feature type="domain" description="HPt" evidence="5">
    <location>
        <begin position="139"/>
        <end position="239"/>
    </location>
</feature>
<dbReference type="SMART" id="SM00448">
    <property type="entry name" value="REC"/>
    <property type="match status" value="1"/>
</dbReference>
<dbReference type="SUPFAM" id="SSF47226">
    <property type="entry name" value="Histidine-containing phosphotransfer domain, HPT domain"/>
    <property type="match status" value="1"/>
</dbReference>
<evidence type="ECO:0008006" key="8">
    <source>
        <dbReference type="Google" id="ProtNLM"/>
    </source>
</evidence>
<dbReference type="EMBL" id="BMOL01000002">
    <property type="protein sequence ID" value="GGL72477.1"/>
    <property type="molecule type" value="Genomic_DNA"/>
</dbReference>
<gene>
    <name evidence="6" type="ORF">GCM10010840_08240</name>
</gene>
<accession>A0ABQ2G397</accession>
<evidence type="ECO:0000259" key="4">
    <source>
        <dbReference type="PROSITE" id="PS50110"/>
    </source>
</evidence>
<dbReference type="PROSITE" id="PS50894">
    <property type="entry name" value="HPT"/>
    <property type="match status" value="1"/>
</dbReference>
<dbReference type="Gene3D" id="1.20.120.160">
    <property type="entry name" value="HPT domain"/>
    <property type="match status" value="1"/>
</dbReference>
<feature type="modified residue" description="Phosphohistidine" evidence="2">
    <location>
        <position position="183"/>
    </location>
</feature>
<reference evidence="7" key="1">
    <citation type="journal article" date="2019" name="Int. J. Syst. Evol. Microbiol.">
        <title>The Global Catalogue of Microorganisms (GCM) 10K type strain sequencing project: providing services to taxonomists for standard genome sequencing and annotation.</title>
        <authorList>
            <consortium name="The Broad Institute Genomics Platform"/>
            <consortium name="The Broad Institute Genome Sequencing Center for Infectious Disease"/>
            <person name="Wu L."/>
            <person name="Ma J."/>
        </authorList>
    </citation>
    <scope>NUCLEOTIDE SEQUENCE [LARGE SCALE GENOMIC DNA]</scope>
    <source>
        <strain evidence="7">JCM 15442</strain>
    </source>
</reference>
<keyword evidence="1 3" id="KW-0597">Phosphoprotein</keyword>
<dbReference type="Gene3D" id="3.40.50.2300">
    <property type="match status" value="1"/>
</dbReference>
<dbReference type="SUPFAM" id="SSF52172">
    <property type="entry name" value="CheY-like"/>
    <property type="match status" value="1"/>
</dbReference>
<dbReference type="Proteomes" id="UP000639973">
    <property type="component" value="Unassembled WGS sequence"/>
</dbReference>
<dbReference type="InterPro" id="IPR011006">
    <property type="entry name" value="CheY-like_superfamily"/>
</dbReference>
<dbReference type="InterPro" id="IPR001789">
    <property type="entry name" value="Sig_transdc_resp-reg_receiver"/>
</dbReference>
<proteinExistence type="predicted"/>